<evidence type="ECO:0000313" key="5">
    <source>
        <dbReference type="Proteomes" id="UP000316092"/>
    </source>
</evidence>
<protein>
    <submittedName>
        <fullName evidence="4">GNAT family N-acetyltransferase</fullName>
    </submittedName>
</protein>
<reference evidence="4 5" key="1">
    <citation type="submission" date="2019-07" db="EMBL/GenBank/DDBJ databases">
        <title>Deinococcus detaillus sp. nov., isolated from humus soil in Antarctica.</title>
        <authorList>
            <person name="Zhang K."/>
        </authorList>
    </citation>
    <scope>NUCLEOTIDE SEQUENCE [LARGE SCALE GENOMIC DNA]</scope>
    <source>
        <strain evidence="4 5">H1</strain>
    </source>
</reference>
<gene>
    <name evidence="4" type="ORF">FNU79_05725</name>
</gene>
<dbReference type="Proteomes" id="UP000316092">
    <property type="component" value="Unassembled WGS sequence"/>
</dbReference>
<dbReference type="GO" id="GO:0016747">
    <property type="term" value="F:acyltransferase activity, transferring groups other than amino-acyl groups"/>
    <property type="evidence" value="ECO:0007669"/>
    <property type="project" value="InterPro"/>
</dbReference>
<dbReference type="OrthoDB" id="67353at2"/>
<evidence type="ECO:0000313" key="4">
    <source>
        <dbReference type="EMBL" id="TSA86697.1"/>
    </source>
</evidence>
<organism evidence="4 5">
    <name type="scientific">Deinococcus detaillensis</name>
    <dbReference type="NCBI Taxonomy" id="2592048"/>
    <lineage>
        <taxon>Bacteria</taxon>
        <taxon>Thermotogati</taxon>
        <taxon>Deinococcota</taxon>
        <taxon>Deinococci</taxon>
        <taxon>Deinococcales</taxon>
        <taxon>Deinococcaceae</taxon>
        <taxon>Deinococcus</taxon>
    </lineage>
</organism>
<dbReference type="InterPro" id="IPR000182">
    <property type="entry name" value="GNAT_dom"/>
</dbReference>
<keyword evidence="5" id="KW-1185">Reference proteome</keyword>
<keyword evidence="1 4" id="KW-0808">Transferase</keyword>
<evidence type="ECO:0000259" key="3">
    <source>
        <dbReference type="PROSITE" id="PS51186"/>
    </source>
</evidence>
<name>A0A553V2I7_9DEIO</name>
<feature type="domain" description="N-acetyltransferase" evidence="3">
    <location>
        <begin position="1"/>
        <end position="155"/>
    </location>
</feature>
<dbReference type="InterPro" id="IPR050832">
    <property type="entry name" value="Bact_Acetyltransf"/>
</dbReference>
<dbReference type="PROSITE" id="PS51186">
    <property type="entry name" value="GNAT"/>
    <property type="match status" value="1"/>
</dbReference>
<accession>A0A553V2I7</accession>
<evidence type="ECO:0000256" key="2">
    <source>
        <dbReference type="ARBA" id="ARBA00023315"/>
    </source>
</evidence>
<dbReference type="Gene3D" id="3.40.630.30">
    <property type="match status" value="1"/>
</dbReference>
<evidence type="ECO:0000256" key="1">
    <source>
        <dbReference type="ARBA" id="ARBA00022679"/>
    </source>
</evidence>
<dbReference type="SUPFAM" id="SSF55729">
    <property type="entry name" value="Acyl-CoA N-acyltransferases (Nat)"/>
    <property type="match status" value="1"/>
</dbReference>
<dbReference type="PANTHER" id="PTHR43877:SF2">
    <property type="entry name" value="AMINOALKYLPHOSPHONATE N-ACETYLTRANSFERASE-RELATED"/>
    <property type="match status" value="1"/>
</dbReference>
<dbReference type="InterPro" id="IPR016181">
    <property type="entry name" value="Acyl_CoA_acyltransferase"/>
</dbReference>
<dbReference type="RefSeq" id="WP_143719937.1">
    <property type="nucleotide sequence ID" value="NZ_VKDB01000004.1"/>
</dbReference>
<sequence>MPLLTLSIDDTRAHALMLQQQRELRVLYGDTDERTEPFDPATLAGGVLLGYEENGELLAIGGLKPLSDDDFLFKTAEIKRMYTLPSARGRQLGRAVLNGLMAWARESGLSRLVLETGDLQKEALGLYESAGFTRIANFGYYTGMENSLCYGLDFSADAPA</sequence>
<dbReference type="Pfam" id="PF00583">
    <property type="entry name" value="Acetyltransf_1"/>
    <property type="match status" value="1"/>
</dbReference>
<dbReference type="PANTHER" id="PTHR43877">
    <property type="entry name" value="AMINOALKYLPHOSPHONATE N-ACETYLTRANSFERASE-RELATED-RELATED"/>
    <property type="match status" value="1"/>
</dbReference>
<dbReference type="EMBL" id="VKDB01000004">
    <property type="protein sequence ID" value="TSA86697.1"/>
    <property type="molecule type" value="Genomic_DNA"/>
</dbReference>
<dbReference type="CDD" id="cd04301">
    <property type="entry name" value="NAT_SF"/>
    <property type="match status" value="1"/>
</dbReference>
<comment type="caution">
    <text evidence="4">The sequence shown here is derived from an EMBL/GenBank/DDBJ whole genome shotgun (WGS) entry which is preliminary data.</text>
</comment>
<dbReference type="AlphaFoldDB" id="A0A553V2I7"/>
<keyword evidence="2" id="KW-0012">Acyltransferase</keyword>
<proteinExistence type="predicted"/>